<accession>A0A9D5HVK0</accession>
<dbReference type="OrthoDB" id="439808at2759"/>
<gene>
    <name evidence="7" type="ORF">J5N97_008087</name>
</gene>
<feature type="compositionally biased region" description="Basic and acidic residues" evidence="5">
    <location>
        <begin position="1"/>
        <end position="14"/>
    </location>
</feature>
<dbReference type="GO" id="GO:0003723">
    <property type="term" value="F:RNA binding"/>
    <property type="evidence" value="ECO:0007669"/>
    <property type="project" value="UniProtKB-UniRule"/>
</dbReference>
<comment type="caution">
    <text evidence="7">The sequence shown here is derived from an EMBL/GenBank/DDBJ whole genome shotgun (WGS) entry which is preliminary data.</text>
</comment>
<dbReference type="Proteomes" id="UP001085076">
    <property type="component" value="Miscellaneous, Linkage group lg01"/>
</dbReference>
<feature type="domain" description="RRM" evidence="6">
    <location>
        <begin position="148"/>
        <end position="222"/>
    </location>
</feature>
<feature type="compositionally biased region" description="Polar residues" evidence="5">
    <location>
        <begin position="730"/>
        <end position="746"/>
    </location>
</feature>
<keyword evidence="3" id="KW-0539">Nucleus</keyword>
<dbReference type="InterPro" id="IPR012677">
    <property type="entry name" value="Nucleotide-bd_a/b_plait_sf"/>
</dbReference>
<evidence type="ECO:0000259" key="6">
    <source>
        <dbReference type="PROSITE" id="PS50102"/>
    </source>
</evidence>
<reference evidence="7" key="2">
    <citation type="journal article" date="2022" name="Hortic Res">
        <title>The genome of Dioscorea zingiberensis sheds light on the biosynthesis, origin and evolution of the medicinally important diosgenin saponins.</title>
        <authorList>
            <person name="Li Y."/>
            <person name="Tan C."/>
            <person name="Li Z."/>
            <person name="Guo J."/>
            <person name="Li S."/>
            <person name="Chen X."/>
            <person name="Wang C."/>
            <person name="Dai X."/>
            <person name="Yang H."/>
            <person name="Song W."/>
            <person name="Hou L."/>
            <person name="Xu J."/>
            <person name="Tong Z."/>
            <person name="Xu A."/>
            <person name="Yuan X."/>
            <person name="Wang W."/>
            <person name="Yang Q."/>
            <person name="Chen L."/>
            <person name="Sun Z."/>
            <person name="Wang K."/>
            <person name="Pan B."/>
            <person name="Chen J."/>
            <person name="Bao Y."/>
            <person name="Liu F."/>
            <person name="Qi X."/>
            <person name="Gang D.R."/>
            <person name="Wen J."/>
            <person name="Li J."/>
        </authorList>
    </citation>
    <scope>NUCLEOTIDE SEQUENCE</scope>
    <source>
        <strain evidence="7">Dzin_1.0</strain>
    </source>
</reference>
<dbReference type="PROSITE" id="PS50102">
    <property type="entry name" value="RRM"/>
    <property type="match status" value="2"/>
</dbReference>
<evidence type="ECO:0000313" key="7">
    <source>
        <dbReference type="EMBL" id="KAJ0989731.1"/>
    </source>
</evidence>
<feature type="region of interest" description="Disordered" evidence="5">
    <location>
        <begin position="719"/>
        <end position="777"/>
    </location>
</feature>
<feature type="region of interest" description="Disordered" evidence="5">
    <location>
        <begin position="273"/>
        <end position="312"/>
    </location>
</feature>
<feature type="region of interest" description="Disordered" evidence="5">
    <location>
        <begin position="1"/>
        <end position="25"/>
    </location>
</feature>
<name>A0A9D5HVK0_9LILI</name>
<dbReference type="SMART" id="SM00360">
    <property type="entry name" value="RRM"/>
    <property type="match status" value="2"/>
</dbReference>
<evidence type="ECO:0000256" key="1">
    <source>
        <dbReference type="ARBA" id="ARBA00004123"/>
    </source>
</evidence>
<evidence type="ECO:0000256" key="5">
    <source>
        <dbReference type="SAM" id="MobiDB-lite"/>
    </source>
</evidence>
<dbReference type="PANTHER" id="PTHR23189">
    <property type="entry name" value="RNA RECOGNITION MOTIF-CONTAINING"/>
    <property type="match status" value="1"/>
</dbReference>
<evidence type="ECO:0000256" key="2">
    <source>
        <dbReference type="ARBA" id="ARBA00022884"/>
    </source>
</evidence>
<evidence type="ECO:0000256" key="4">
    <source>
        <dbReference type="PROSITE-ProRule" id="PRU00176"/>
    </source>
</evidence>
<comment type="subcellular location">
    <subcellularLocation>
        <location evidence="1">Nucleus</location>
    </subcellularLocation>
</comment>
<dbReference type="AlphaFoldDB" id="A0A9D5HVK0"/>
<dbReference type="Pfam" id="PF00076">
    <property type="entry name" value="RRM_1"/>
    <property type="match status" value="2"/>
</dbReference>
<dbReference type="InterPro" id="IPR035979">
    <property type="entry name" value="RBD_domain_sf"/>
</dbReference>
<dbReference type="CDD" id="cd00590">
    <property type="entry name" value="RRM_SF"/>
    <property type="match status" value="1"/>
</dbReference>
<dbReference type="InterPro" id="IPR012921">
    <property type="entry name" value="SPOC_C"/>
</dbReference>
<evidence type="ECO:0000313" key="8">
    <source>
        <dbReference type="Proteomes" id="UP001085076"/>
    </source>
</evidence>
<feature type="domain" description="RRM" evidence="6">
    <location>
        <begin position="28"/>
        <end position="100"/>
    </location>
</feature>
<feature type="compositionally biased region" description="Polar residues" evidence="5">
    <location>
        <begin position="761"/>
        <end position="777"/>
    </location>
</feature>
<dbReference type="Pfam" id="PF07744">
    <property type="entry name" value="SPOC"/>
    <property type="match status" value="1"/>
</dbReference>
<keyword evidence="2 4" id="KW-0694">RNA-binding</keyword>
<protein>
    <recommendedName>
        <fullName evidence="6">RRM domain-containing protein</fullName>
    </recommendedName>
</protein>
<organism evidence="7 8">
    <name type="scientific">Dioscorea zingiberensis</name>
    <dbReference type="NCBI Taxonomy" id="325984"/>
    <lineage>
        <taxon>Eukaryota</taxon>
        <taxon>Viridiplantae</taxon>
        <taxon>Streptophyta</taxon>
        <taxon>Embryophyta</taxon>
        <taxon>Tracheophyta</taxon>
        <taxon>Spermatophyta</taxon>
        <taxon>Magnoliopsida</taxon>
        <taxon>Liliopsida</taxon>
        <taxon>Dioscoreales</taxon>
        <taxon>Dioscoreaceae</taxon>
        <taxon>Dioscorea</taxon>
    </lineage>
</organism>
<sequence length="777" mass="86769">MDHFSKESDSRFENKGQQSGCGVDPPSKGLWIGNLSRNISGSALWELCRRFGDMDHMAFDPGQSYAFVNYMKEEDAVDAFRGLQGVVFEGVPLHIKFVKGNEESPRYNDKRCSIKLDGSSLSRDIKPFHPCPEKTFDNSKGTENSDPCEILQIEFPPSVTVDELNLWRVFSPFGAIQMVTTFPGRTYAFVRYKCLVAACRAKEALHGKLFNNPDIHIYFARSEVAAELRRSGSAIKAFHGERKFDSPNAGFHVASPQNFSSFQRKSEDAGDIGGLHLRSGAGSSSGHIRLQEPDSQRRMSEDVPEPYSPTKPGIGLFHDLPFDRRQKHPFSNDTEVAKDDTYHHTVKKLNAASFLDQKLPEYTYSEFKQQKAIIVQPNSFPNLLAPRSSIQGESDYAECGYDPDFPGNLPHSHAEIDHNYWKPSDAINAGPALQSLADKSLQMKPSLSEEWKWEGTITKCGIPACHVRCFPVGRVLDFMLPEFLDCTAMMRLDVLAKYYNKAMSSWVVFFVPVTDSDFFSYNKFRKFLIGKQQAAVGALGEQMTLFIVPPSEFSENVLKVPGKVSISGVILMDLRPNFVFGSSAKSLEPMEPGLPSLRSNFCYSSSGHSRAAGSSPSPLARPGVNVTFLGPFSPRSQPDFHKELRNSQPQHPNHPDLQSSWSNEYSPDDPLIFPLPINRQLSQQRLEEKLQTVNPQIAQEPASDEYSPDDPLIFPLPPTVDPPQQRVNEETQPTDPQIATKTTSNIYMPGKPLIIRFPPRQASSSAKNTSITPTNKS</sequence>
<feature type="region of interest" description="Disordered" evidence="5">
    <location>
        <begin position="625"/>
        <end position="665"/>
    </location>
</feature>
<feature type="compositionally biased region" description="Basic and acidic residues" evidence="5">
    <location>
        <begin position="289"/>
        <end position="301"/>
    </location>
</feature>
<proteinExistence type="predicted"/>
<keyword evidence="8" id="KW-1185">Reference proteome</keyword>
<feature type="compositionally biased region" description="Polar residues" evidence="5">
    <location>
        <begin position="646"/>
        <end position="665"/>
    </location>
</feature>
<evidence type="ECO:0000256" key="3">
    <source>
        <dbReference type="ARBA" id="ARBA00023242"/>
    </source>
</evidence>
<reference evidence="7" key="1">
    <citation type="submission" date="2021-03" db="EMBL/GenBank/DDBJ databases">
        <authorList>
            <person name="Li Z."/>
            <person name="Yang C."/>
        </authorList>
    </citation>
    <scope>NUCLEOTIDE SEQUENCE</scope>
    <source>
        <strain evidence="7">Dzin_1.0</strain>
        <tissue evidence="7">Leaf</tissue>
    </source>
</reference>
<dbReference type="Gene3D" id="3.30.70.330">
    <property type="match status" value="2"/>
</dbReference>
<dbReference type="GO" id="GO:0005634">
    <property type="term" value="C:nucleus"/>
    <property type="evidence" value="ECO:0007669"/>
    <property type="project" value="UniProtKB-SubCell"/>
</dbReference>
<dbReference type="SUPFAM" id="SSF54928">
    <property type="entry name" value="RNA-binding domain, RBD"/>
    <property type="match status" value="2"/>
</dbReference>
<dbReference type="InterPro" id="IPR000504">
    <property type="entry name" value="RRM_dom"/>
</dbReference>
<dbReference type="EMBL" id="JAGGNH010000001">
    <property type="protein sequence ID" value="KAJ0989731.1"/>
    <property type="molecule type" value="Genomic_DNA"/>
</dbReference>